<evidence type="ECO:0000313" key="1">
    <source>
        <dbReference type="EMBL" id="TDX87300.1"/>
    </source>
</evidence>
<dbReference type="Proteomes" id="UP000295313">
    <property type="component" value="Unassembled WGS sequence"/>
</dbReference>
<accession>A0A4R8ICC4</accession>
<evidence type="ECO:0000313" key="2">
    <source>
        <dbReference type="Proteomes" id="UP000295313"/>
    </source>
</evidence>
<comment type="caution">
    <text evidence="1">The sequence shown here is derived from an EMBL/GenBank/DDBJ whole genome shotgun (WGS) entry which is preliminary data.</text>
</comment>
<proteinExistence type="predicted"/>
<name>A0A4R8ICC4_9FLAO</name>
<dbReference type="EMBL" id="SOEO01000001">
    <property type="protein sequence ID" value="TDX87300.1"/>
    <property type="molecule type" value="Genomic_DNA"/>
</dbReference>
<reference evidence="1 2" key="1">
    <citation type="submission" date="2019-03" db="EMBL/GenBank/DDBJ databases">
        <title>Genomic Encyclopedia of Type Strains, Phase III (KMG-III): the genomes of soil and plant-associated and newly described type strains.</title>
        <authorList>
            <person name="Whitman W."/>
        </authorList>
    </citation>
    <scope>NUCLEOTIDE SEQUENCE [LARGE SCALE GENOMIC DNA]</scope>
    <source>
        <strain evidence="1 2">CGMCC 1.12802</strain>
    </source>
</reference>
<sequence length="182" mass="21709">MIQNFFGKVKNDLQGFSAEQTFEIPYFKIYKNAKSVKVYLGNQYDEEWEKIETPPTQKQLDEYEKTLKSFLIEIDKVVVDIKEKSFEYYKERYARYYEVPFEVLFENDKIQNTENGQLHPPLNIDNEEKHFEYMNEILESIRISNNGTIIIPILYDLDEEHQLALKIVNNKVEEIDGIGEVY</sequence>
<dbReference type="OrthoDB" id="6692687at2"/>
<keyword evidence="2" id="KW-1185">Reference proteome</keyword>
<organism evidence="1 2">
    <name type="scientific">Epilithonimonas xixisoli</name>
    <dbReference type="NCBI Taxonomy" id="1476462"/>
    <lineage>
        <taxon>Bacteria</taxon>
        <taxon>Pseudomonadati</taxon>
        <taxon>Bacteroidota</taxon>
        <taxon>Flavobacteriia</taxon>
        <taxon>Flavobacteriales</taxon>
        <taxon>Weeksellaceae</taxon>
        <taxon>Chryseobacterium group</taxon>
        <taxon>Epilithonimonas</taxon>
    </lineage>
</organism>
<protein>
    <submittedName>
        <fullName evidence="1">Uncharacterized protein</fullName>
    </submittedName>
</protein>
<dbReference type="AlphaFoldDB" id="A0A4R8ICC4"/>
<gene>
    <name evidence="1" type="ORF">B0I22_1488</name>
</gene>